<dbReference type="GeneID" id="83696342"/>
<dbReference type="EMBL" id="CP122566">
    <property type="protein sequence ID" value="WGH92827.1"/>
    <property type="molecule type" value="Genomic_DNA"/>
</dbReference>
<dbReference type="RefSeq" id="WP_110100086.1">
    <property type="nucleotide sequence ID" value="NZ_CP122561.1"/>
</dbReference>
<gene>
    <name evidence="3" type="ORF">QDX21_11080</name>
</gene>
<dbReference type="AlphaFoldDB" id="A0AAJ6AHG9"/>
<dbReference type="CDD" id="cd00371">
    <property type="entry name" value="HMA"/>
    <property type="match status" value="1"/>
</dbReference>
<keyword evidence="1" id="KW-0479">Metal-binding</keyword>
<dbReference type="InterPro" id="IPR006121">
    <property type="entry name" value="HMA_dom"/>
</dbReference>
<dbReference type="PROSITE" id="PS01047">
    <property type="entry name" value="HMA_1"/>
    <property type="match status" value="1"/>
</dbReference>
<dbReference type="InterPro" id="IPR036163">
    <property type="entry name" value="HMA_dom_sf"/>
</dbReference>
<organism evidence="3 4">
    <name type="scientific">Auritidibacter ignavus</name>
    <dbReference type="NCBI Taxonomy" id="678932"/>
    <lineage>
        <taxon>Bacteria</taxon>
        <taxon>Bacillati</taxon>
        <taxon>Actinomycetota</taxon>
        <taxon>Actinomycetes</taxon>
        <taxon>Micrococcales</taxon>
        <taxon>Micrococcaceae</taxon>
        <taxon>Auritidibacter</taxon>
    </lineage>
</organism>
<keyword evidence="4" id="KW-1185">Reference proteome</keyword>
<evidence type="ECO:0000313" key="3">
    <source>
        <dbReference type="EMBL" id="WGH92827.1"/>
    </source>
</evidence>
<dbReference type="InterPro" id="IPR017969">
    <property type="entry name" value="Heavy-metal-associated_CS"/>
</dbReference>
<feature type="domain" description="HMA" evidence="2">
    <location>
        <begin position="3"/>
        <end position="74"/>
    </location>
</feature>
<name>A0AAJ6AHG9_9MICC</name>
<evidence type="ECO:0000259" key="2">
    <source>
        <dbReference type="PROSITE" id="PS50846"/>
    </source>
</evidence>
<protein>
    <submittedName>
        <fullName evidence="3">Cation transporter</fullName>
    </submittedName>
</protein>
<sequence length="77" mass="8194">MTSTTTLDISGMTCEHCVQAVTRELTQLPGVEQVAVDLHPEATSIATVTVATDTQAPTHHQYAEAIDEAGYTLVDAH</sequence>
<dbReference type="Pfam" id="PF00403">
    <property type="entry name" value="HMA"/>
    <property type="match status" value="1"/>
</dbReference>
<dbReference type="SUPFAM" id="SSF55008">
    <property type="entry name" value="HMA, heavy metal-associated domain"/>
    <property type="match status" value="1"/>
</dbReference>
<dbReference type="FunFam" id="3.30.70.100:FF:000001">
    <property type="entry name" value="ATPase copper transporting beta"/>
    <property type="match status" value="1"/>
</dbReference>
<proteinExistence type="predicted"/>
<evidence type="ECO:0000313" key="4">
    <source>
        <dbReference type="Proteomes" id="UP001224674"/>
    </source>
</evidence>
<reference evidence="3 4" key="1">
    <citation type="submission" date="2023-03" db="EMBL/GenBank/DDBJ databases">
        <title>Complete genome sequences of several Auritidibacter ignavus strains isolated from ear infections.</title>
        <authorList>
            <person name="Baehr T."/>
            <person name="Baumhoegger A.M."/>
        </authorList>
    </citation>
    <scope>NUCLEOTIDE SEQUENCE [LARGE SCALE GENOMIC DNA]</scope>
    <source>
        <strain evidence="3 4">BABAE-6</strain>
    </source>
</reference>
<accession>A0AAJ6AHG9</accession>
<dbReference type="Gene3D" id="3.30.70.100">
    <property type="match status" value="1"/>
</dbReference>
<dbReference type="Proteomes" id="UP001224674">
    <property type="component" value="Chromosome"/>
</dbReference>
<dbReference type="PROSITE" id="PS50846">
    <property type="entry name" value="HMA_2"/>
    <property type="match status" value="1"/>
</dbReference>
<dbReference type="GO" id="GO:0046872">
    <property type="term" value="F:metal ion binding"/>
    <property type="evidence" value="ECO:0007669"/>
    <property type="project" value="UniProtKB-KW"/>
</dbReference>
<evidence type="ECO:0000256" key="1">
    <source>
        <dbReference type="ARBA" id="ARBA00022723"/>
    </source>
</evidence>